<evidence type="ECO:0000256" key="1">
    <source>
        <dbReference type="ARBA" id="ARBA00001917"/>
    </source>
</evidence>
<keyword evidence="9" id="KW-0560">Oxidoreductase</keyword>
<comment type="cofactor">
    <cofactor evidence="1">
        <name>FMN</name>
        <dbReference type="ChEBI" id="CHEBI:58210"/>
    </cofactor>
</comment>
<evidence type="ECO:0000256" key="9">
    <source>
        <dbReference type="ARBA" id="ARBA00023002"/>
    </source>
</evidence>
<evidence type="ECO:0000256" key="7">
    <source>
        <dbReference type="ARBA" id="ARBA00022630"/>
    </source>
</evidence>
<dbReference type="EMBL" id="JAPWTJ010000143">
    <property type="protein sequence ID" value="KAJ8982129.1"/>
    <property type="molecule type" value="Genomic_DNA"/>
</dbReference>
<keyword evidence="8" id="KW-0288">FMN</keyword>
<dbReference type="EC" id="1.4.3.5" evidence="6"/>
<evidence type="ECO:0000256" key="5">
    <source>
        <dbReference type="ARBA" id="ARBA00007301"/>
    </source>
</evidence>
<dbReference type="PANTHER" id="PTHR10851">
    <property type="entry name" value="PYRIDOXINE-5-PHOSPHATE OXIDASE"/>
    <property type="match status" value="1"/>
</dbReference>
<dbReference type="SUPFAM" id="SSF50475">
    <property type="entry name" value="FMN-binding split barrel"/>
    <property type="match status" value="1"/>
</dbReference>
<evidence type="ECO:0000256" key="8">
    <source>
        <dbReference type="ARBA" id="ARBA00022643"/>
    </source>
</evidence>
<dbReference type="InterPro" id="IPR000659">
    <property type="entry name" value="Pyridox_Oxase"/>
</dbReference>
<evidence type="ECO:0000256" key="3">
    <source>
        <dbReference type="ARBA" id="ARBA00004738"/>
    </source>
</evidence>
<keyword evidence="12" id="KW-1185">Reference proteome</keyword>
<comment type="pathway">
    <text evidence="3">Cofactor metabolism; pyridoxal 5'-phosphate salvage; pyridoxal 5'-phosphate from pyridoxamine 5'-phosphate: step 1/1.</text>
</comment>
<reference evidence="11" key="1">
    <citation type="journal article" date="2023" name="Insect Mol. Biol.">
        <title>Genome sequencing provides insights into the evolution of gene families encoding plant cell wall-degrading enzymes in longhorned beetles.</title>
        <authorList>
            <person name="Shin N.R."/>
            <person name="Okamura Y."/>
            <person name="Kirsch R."/>
            <person name="Pauchet Y."/>
        </authorList>
    </citation>
    <scope>NUCLEOTIDE SEQUENCE</scope>
    <source>
        <strain evidence="11">MMC_N1</strain>
    </source>
</reference>
<evidence type="ECO:0000313" key="11">
    <source>
        <dbReference type="EMBL" id="KAJ8982129.1"/>
    </source>
</evidence>
<dbReference type="InterPro" id="IPR012349">
    <property type="entry name" value="Split_barrel_FMN-bd"/>
</dbReference>
<gene>
    <name evidence="11" type="ORF">NQ317_002855</name>
</gene>
<organism evidence="11 12">
    <name type="scientific">Molorchus minor</name>
    <dbReference type="NCBI Taxonomy" id="1323400"/>
    <lineage>
        <taxon>Eukaryota</taxon>
        <taxon>Metazoa</taxon>
        <taxon>Ecdysozoa</taxon>
        <taxon>Arthropoda</taxon>
        <taxon>Hexapoda</taxon>
        <taxon>Insecta</taxon>
        <taxon>Pterygota</taxon>
        <taxon>Neoptera</taxon>
        <taxon>Endopterygota</taxon>
        <taxon>Coleoptera</taxon>
        <taxon>Polyphaga</taxon>
        <taxon>Cucujiformia</taxon>
        <taxon>Chrysomeloidea</taxon>
        <taxon>Cerambycidae</taxon>
        <taxon>Lamiinae</taxon>
        <taxon>Monochamini</taxon>
        <taxon>Molorchus</taxon>
    </lineage>
</organism>
<dbReference type="Proteomes" id="UP001162164">
    <property type="component" value="Unassembled WGS sequence"/>
</dbReference>
<dbReference type="Gene3D" id="2.30.110.10">
    <property type="entry name" value="Electron Transport, Fmn-binding Protein, Chain A"/>
    <property type="match status" value="1"/>
</dbReference>
<comment type="similarity">
    <text evidence="5">Belongs to the pyridoxamine 5'-phosphate oxidase family.</text>
</comment>
<dbReference type="PANTHER" id="PTHR10851:SF4">
    <property type="entry name" value="PYRIDOXAL 5'-PHOSPHATE SYNTHASE"/>
    <property type="match status" value="1"/>
</dbReference>
<comment type="function">
    <text evidence="2">Catalyzes the oxidation of either pyridoxine 5'-phosphate (PNP) or pyridoxamine 5'-phosphate (PMP) into pyridoxal 5'-phosphate (PLP).</text>
</comment>
<keyword evidence="7" id="KW-0285">Flavoprotein</keyword>
<evidence type="ECO:0000259" key="10">
    <source>
        <dbReference type="Pfam" id="PF01243"/>
    </source>
</evidence>
<evidence type="ECO:0000313" key="12">
    <source>
        <dbReference type="Proteomes" id="UP001162164"/>
    </source>
</evidence>
<feature type="domain" description="Pyridoxamine 5'-phosphate oxidase N-terminal" evidence="10">
    <location>
        <begin position="52"/>
        <end position="121"/>
    </location>
</feature>
<dbReference type="InterPro" id="IPR011576">
    <property type="entry name" value="Pyridox_Oxase_N"/>
</dbReference>
<comment type="pathway">
    <text evidence="4">Cofactor metabolism; pyridoxal 5'-phosphate salvage; pyridoxal 5'-phosphate from pyridoxine 5'-phosphate: step 1/1.</text>
</comment>
<name>A0ABQ9JVL9_9CUCU</name>
<comment type="caution">
    <text evidence="11">The sequence shown here is derived from an EMBL/GenBank/DDBJ whole genome shotgun (WGS) entry which is preliminary data.</text>
</comment>
<evidence type="ECO:0000256" key="4">
    <source>
        <dbReference type="ARBA" id="ARBA00005037"/>
    </source>
</evidence>
<proteinExistence type="inferred from homology"/>
<evidence type="ECO:0000256" key="2">
    <source>
        <dbReference type="ARBA" id="ARBA00003691"/>
    </source>
</evidence>
<dbReference type="Pfam" id="PF01243">
    <property type="entry name" value="PNPOx_N"/>
    <property type="match status" value="1"/>
</dbReference>
<sequence length="194" mass="22885">MIKNCLLLKRIAINFMSKQFITTMNKYQSGLAYIDVEENGNPFDLFKQWLEESKKYGKINNKENPKVSACFLWSYIKEEKNINRQVRIEGTVEQLSDKECAGYYNGQPLFAQIRSNIIRNQSAKVDWIDLKKKHDELLEKVKTTNEPLQMPEHEVAYKIIPTMFDFYYAWNQNIADRILFTRNGNDWALDRIAA</sequence>
<accession>A0ABQ9JVL9</accession>
<evidence type="ECO:0000256" key="6">
    <source>
        <dbReference type="ARBA" id="ARBA00012801"/>
    </source>
</evidence>
<protein>
    <recommendedName>
        <fullName evidence="6">pyridoxal 5'-phosphate synthase</fullName>
        <ecNumber evidence="6">1.4.3.5</ecNumber>
    </recommendedName>
</protein>